<comment type="caution">
    <text evidence="1">The sequence shown here is derived from an EMBL/GenBank/DDBJ whole genome shotgun (WGS) entry which is preliminary data.</text>
</comment>
<proteinExistence type="predicted"/>
<dbReference type="Proteomes" id="UP001500279">
    <property type="component" value="Unassembled WGS sequence"/>
</dbReference>
<reference evidence="1 2" key="1">
    <citation type="journal article" date="2019" name="Int. J. Syst. Evol. Microbiol.">
        <title>The Global Catalogue of Microorganisms (GCM) 10K type strain sequencing project: providing services to taxonomists for standard genome sequencing and annotation.</title>
        <authorList>
            <consortium name="The Broad Institute Genomics Platform"/>
            <consortium name="The Broad Institute Genome Sequencing Center for Infectious Disease"/>
            <person name="Wu L."/>
            <person name="Ma J."/>
        </authorList>
    </citation>
    <scope>NUCLEOTIDE SEQUENCE [LARGE SCALE GENOMIC DNA]</scope>
    <source>
        <strain evidence="1 2">JCM 15503</strain>
    </source>
</reference>
<sequence length="241" mass="26532">MPEMPVKQSLWARGWAIVSLGLVQNLAGLPVAAAELTALETSWMKAVWPVVAFAKESRLPLDIVVQPQPGPGAAPIAMAFVEGRCKLVFTLRGNPEAQATLDRLAPELQNPALELMAAHELAHCRRHLDGAWYGLPAGLSWQEPQGLAPELQADYREMKAVRREEGYADLVGLAWAQQHHAELYARLHTWLMTERSTDRVPGTHHDTVAWLRLASHDAGPADRSIFVAPEALWETGLNAEP</sequence>
<name>A0ABN1KK56_9BURK</name>
<accession>A0ABN1KK56</accession>
<evidence type="ECO:0000313" key="2">
    <source>
        <dbReference type="Proteomes" id="UP001500279"/>
    </source>
</evidence>
<protein>
    <submittedName>
        <fullName evidence="1">Uncharacterized protein</fullName>
    </submittedName>
</protein>
<evidence type="ECO:0000313" key="1">
    <source>
        <dbReference type="EMBL" id="GAA0769270.1"/>
    </source>
</evidence>
<organism evidence="1 2">
    <name type="scientific">Ideonella azotifigens</name>
    <dbReference type="NCBI Taxonomy" id="513160"/>
    <lineage>
        <taxon>Bacteria</taxon>
        <taxon>Pseudomonadati</taxon>
        <taxon>Pseudomonadota</taxon>
        <taxon>Betaproteobacteria</taxon>
        <taxon>Burkholderiales</taxon>
        <taxon>Sphaerotilaceae</taxon>
        <taxon>Ideonella</taxon>
    </lineage>
</organism>
<keyword evidence="2" id="KW-1185">Reference proteome</keyword>
<gene>
    <name evidence="1" type="ORF">GCM10009107_59950</name>
</gene>
<dbReference type="EMBL" id="BAAAEW010000047">
    <property type="protein sequence ID" value="GAA0769270.1"/>
    <property type="molecule type" value="Genomic_DNA"/>
</dbReference>